<organism evidence="2 3">
    <name type="scientific">Endocarpon pusillum (strain Z07020 / HMAS-L-300199)</name>
    <name type="common">Lichen-forming fungus</name>
    <dbReference type="NCBI Taxonomy" id="1263415"/>
    <lineage>
        <taxon>Eukaryota</taxon>
        <taxon>Fungi</taxon>
        <taxon>Dikarya</taxon>
        <taxon>Ascomycota</taxon>
        <taxon>Pezizomycotina</taxon>
        <taxon>Eurotiomycetes</taxon>
        <taxon>Chaetothyriomycetidae</taxon>
        <taxon>Verrucariales</taxon>
        <taxon>Verrucariaceae</taxon>
        <taxon>Endocarpon</taxon>
    </lineage>
</organism>
<accession>U1HZM6</accession>
<gene>
    <name evidence="2" type="ORF">EPUS_07082</name>
</gene>
<dbReference type="EMBL" id="KE720765">
    <property type="protein sequence ID" value="ERF76375.1"/>
    <property type="molecule type" value="Genomic_DNA"/>
</dbReference>
<dbReference type="RefSeq" id="XP_007786299.1">
    <property type="nucleotide sequence ID" value="XM_007788109.1"/>
</dbReference>
<name>U1HZM6_ENDPU</name>
<reference evidence="3" key="1">
    <citation type="journal article" date="2014" name="BMC Genomics">
        <title>Genome characteristics reveal the impact of lichenization on lichen-forming fungus Endocarpon pusillum Hedwig (Verrucariales, Ascomycota).</title>
        <authorList>
            <person name="Wang Y.-Y."/>
            <person name="Liu B."/>
            <person name="Zhang X.-Y."/>
            <person name="Zhou Q.-M."/>
            <person name="Zhang T."/>
            <person name="Li H."/>
            <person name="Yu Y.-F."/>
            <person name="Zhang X.-L."/>
            <person name="Hao X.-Y."/>
            <person name="Wang M."/>
            <person name="Wang L."/>
            <person name="Wei J.-C."/>
        </authorList>
    </citation>
    <scope>NUCLEOTIDE SEQUENCE [LARGE SCALE GENOMIC DNA]</scope>
    <source>
        <strain evidence="3">Z07020 / HMAS-L-300199</strain>
    </source>
</reference>
<dbReference type="OrthoDB" id="10309686at2759"/>
<proteinExistence type="predicted"/>
<dbReference type="GeneID" id="19241970"/>
<feature type="compositionally biased region" description="Low complexity" evidence="1">
    <location>
        <begin position="317"/>
        <end position="327"/>
    </location>
</feature>
<feature type="region of interest" description="Disordered" evidence="1">
    <location>
        <begin position="316"/>
        <end position="382"/>
    </location>
</feature>
<dbReference type="Proteomes" id="UP000019373">
    <property type="component" value="Unassembled WGS sequence"/>
</dbReference>
<dbReference type="HOGENOM" id="CLU_723677_0_0_1"/>
<protein>
    <submittedName>
        <fullName evidence="2">Uncharacterized protein</fullName>
    </submittedName>
</protein>
<evidence type="ECO:0000313" key="2">
    <source>
        <dbReference type="EMBL" id="ERF76375.1"/>
    </source>
</evidence>
<dbReference type="AlphaFoldDB" id="U1HZM6"/>
<evidence type="ECO:0000313" key="3">
    <source>
        <dbReference type="Proteomes" id="UP000019373"/>
    </source>
</evidence>
<sequence length="382" mass="42354">MPASRQGKRCWHRVYRPFYSTRDHSLAFSEIRINGLDQSLFDLATTLPMSCFPNDNVHPSARYGEPGSKRYRLRKNAHYGTTCCHDMVSLASHIHDPYAGSYWVNNEDLFNVPPPLSTSTISSDWSSSEPATVYGPAGRFDPMPRYGDNSYFSVPAHSGSTSCNTGVFADSLDIMAQNQDDFAWNDLVSIGFCSATYREDIQFIETHTPSNPVSPGLPSGLSARIPHEAAAHQPTSYKAAAVSATSILLPQHSVFPLSVDQLTPECSPNHIENQVDNFLDDLADAINWNNKEPNLEYSKTNDMHTANSVHPSDEMAEQLPAAQQNQPEEPDQPVVPPSPDTWSHGLLASTDQFPSIWDDSPLYEPNRLHRSPSSLDLESFPC</sequence>
<evidence type="ECO:0000256" key="1">
    <source>
        <dbReference type="SAM" id="MobiDB-lite"/>
    </source>
</evidence>
<keyword evidence="3" id="KW-1185">Reference proteome</keyword>